<evidence type="ECO:0000256" key="2">
    <source>
        <dbReference type="ARBA" id="ARBA00010742"/>
    </source>
</evidence>
<dbReference type="Pfam" id="PF13379">
    <property type="entry name" value="NMT1_2"/>
    <property type="match status" value="1"/>
</dbReference>
<dbReference type="EMBL" id="CP022579">
    <property type="protein sequence ID" value="QEL63759.1"/>
    <property type="molecule type" value="Genomic_DNA"/>
</dbReference>
<gene>
    <name evidence="4" type="ORF">OTERR_02830</name>
</gene>
<dbReference type="Gene3D" id="3.40.190.10">
    <property type="entry name" value="Periplasmic binding protein-like II"/>
    <property type="match status" value="2"/>
</dbReference>
<keyword evidence="3" id="KW-0732">Signal</keyword>
<dbReference type="Proteomes" id="UP000323671">
    <property type="component" value="Chromosome"/>
</dbReference>
<sequence>MLSAFFFRGFRLAAVVRTACRWLLVLLGLALLAGCDKPRMPLVVGANPWPGYEGLFLARDQGLVSENQVHVLDFPSTSEVLRAFRNGTLDAAALTLDEALSLVNSGEAIKVVLVFDISAGADALIARPEVASLAALRGRRIGIELNTTSSLLLARALDKAGLSANEVTLVRLSLDAQQQALQQGEVDALATCEPLRSQLAASGARVLFDSSAMPNEIVDVLVVRQSLLESRADDLAALVSAWGLAQQRVLQGEAALIDQAAHRSGMTPAQFRAALAGMSLPDLAQNRDLLAPGGPLAAQAGRLATFMQARGWLNPLSTSNLVDDRLVRSALLPPAPGRGGASGGKP</sequence>
<accession>A0A5C1E5C9</accession>
<dbReference type="KEGG" id="otr:OTERR_02830"/>
<comment type="similarity">
    <text evidence="2">Belongs to the bacterial solute-binding protein SsuA/TauA family.</text>
</comment>
<proteinExistence type="inferred from homology"/>
<evidence type="ECO:0000256" key="1">
    <source>
        <dbReference type="ARBA" id="ARBA00004418"/>
    </source>
</evidence>
<protein>
    <submittedName>
        <fullName evidence="4">NitT/TauT family transport system substrate-binding protein</fullName>
    </submittedName>
</protein>
<dbReference type="PANTHER" id="PTHR30024">
    <property type="entry name" value="ALIPHATIC SULFONATES-BINDING PROTEIN-RELATED"/>
    <property type="match status" value="1"/>
</dbReference>
<keyword evidence="5" id="KW-1185">Reference proteome</keyword>
<dbReference type="RefSeq" id="WP_149424623.1">
    <property type="nucleotide sequence ID" value="NZ_CP022579.1"/>
</dbReference>
<dbReference type="GO" id="GO:0042597">
    <property type="term" value="C:periplasmic space"/>
    <property type="evidence" value="ECO:0007669"/>
    <property type="project" value="UniProtKB-SubCell"/>
</dbReference>
<dbReference type="SUPFAM" id="SSF53850">
    <property type="entry name" value="Periplasmic binding protein-like II"/>
    <property type="match status" value="1"/>
</dbReference>
<reference evidence="4 5" key="1">
    <citation type="submission" date="2017-07" db="EMBL/GenBank/DDBJ databases">
        <title>Complete genome sequence of Oryzomicrobium terrae TPP412.</title>
        <authorList>
            <person name="Chiu L.-W."/>
            <person name="Lo K.-J."/>
            <person name="Tsai Y.-M."/>
            <person name="Lin S.-S."/>
            <person name="Kuo C.-H."/>
            <person name="Liu C.-T."/>
        </authorList>
    </citation>
    <scope>NUCLEOTIDE SEQUENCE [LARGE SCALE GENOMIC DNA]</scope>
    <source>
        <strain evidence="4 5">TPP412</strain>
    </source>
</reference>
<dbReference type="AlphaFoldDB" id="A0A5C1E5C9"/>
<name>A0A5C1E5C9_9RHOO</name>
<evidence type="ECO:0000313" key="5">
    <source>
        <dbReference type="Proteomes" id="UP000323671"/>
    </source>
</evidence>
<dbReference type="PANTHER" id="PTHR30024:SF47">
    <property type="entry name" value="TAURINE-BINDING PERIPLASMIC PROTEIN"/>
    <property type="match status" value="1"/>
</dbReference>
<evidence type="ECO:0000256" key="3">
    <source>
        <dbReference type="ARBA" id="ARBA00022729"/>
    </source>
</evidence>
<comment type="subcellular location">
    <subcellularLocation>
        <location evidence="1">Periplasm</location>
    </subcellularLocation>
</comment>
<evidence type="ECO:0000313" key="4">
    <source>
        <dbReference type="EMBL" id="QEL63759.1"/>
    </source>
</evidence>
<organism evidence="4 5">
    <name type="scientific">Oryzomicrobium terrae</name>
    <dbReference type="NCBI Taxonomy" id="1735038"/>
    <lineage>
        <taxon>Bacteria</taxon>
        <taxon>Pseudomonadati</taxon>
        <taxon>Pseudomonadota</taxon>
        <taxon>Betaproteobacteria</taxon>
        <taxon>Rhodocyclales</taxon>
        <taxon>Rhodocyclaceae</taxon>
        <taxon>Oryzomicrobium</taxon>
    </lineage>
</organism>